<dbReference type="GO" id="GO:0045454">
    <property type="term" value="P:cell redox homeostasis"/>
    <property type="evidence" value="ECO:0007669"/>
    <property type="project" value="TreeGrafter"/>
</dbReference>
<dbReference type="PANTHER" id="PTHR10681">
    <property type="entry name" value="THIOREDOXIN PEROXIDASE"/>
    <property type="match status" value="1"/>
</dbReference>
<evidence type="ECO:0000256" key="9">
    <source>
        <dbReference type="ARBA" id="ARBA00037420"/>
    </source>
</evidence>
<feature type="disulfide bond" description="Interchain (with Cys-218); in linked form" evidence="10">
    <location>
        <position position="52"/>
    </location>
</feature>
<dbReference type="PANTHER" id="PTHR10681:SF128">
    <property type="entry name" value="THIOREDOXIN-DEPENDENT PEROXIDE REDUCTASE, MITOCHONDRIAL"/>
    <property type="match status" value="1"/>
</dbReference>
<keyword evidence="6 10" id="KW-1015">Disulfide bond</keyword>
<feature type="binding site" evidence="10">
    <location>
        <position position="128"/>
    </location>
    <ligand>
        <name>substrate</name>
    </ligand>
</feature>
<keyword evidence="5 10" id="KW-0560">Oxidoreductase</keyword>
<evidence type="ECO:0000256" key="8">
    <source>
        <dbReference type="ARBA" id="ARBA00025719"/>
    </source>
</evidence>
<evidence type="ECO:0000256" key="1">
    <source>
        <dbReference type="ARBA" id="ARBA00009796"/>
    </source>
</evidence>
<dbReference type="Gene3D" id="3.30.1020.10">
    <property type="entry name" value="Antioxidant, Horf6, Chain A, domain2"/>
    <property type="match status" value="1"/>
</dbReference>
<comment type="similarity">
    <text evidence="8 10">Belongs to the peroxiredoxin family. Prx6 subfamily.</text>
</comment>
<dbReference type="PROSITE" id="PS51352">
    <property type="entry name" value="THIOREDOXIN_2"/>
    <property type="match status" value="1"/>
</dbReference>
<dbReference type="GO" id="GO:0042744">
    <property type="term" value="P:hydrogen peroxide catabolic process"/>
    <property type="evidence" value="ECO:0007669"/>
    <property type="project" value="TreeGrafter"/>
</dbReference>
<comment type="subcellular location">
    <subcellularLocation>
        <location evidence="10">Cytoplasm</location>
    </subcellularLocation>
</comment>
<evidence type="ECO:0000313" key="13">
    <source>
        <dbReference type="EMBL" id="ANC75636.1"/>
    </source>
</evidence>
<dbReference type="KEGG" id="fpn:ABE65_001770"/>
<dbReference type="GO" id="GO:0033554">
    <property type="term" value="P:cellular response to stress"/>
    <property type="evidence" value="ECO:0007669"/>
    <property type="project" value="TreeGrafter"/>
</dbReference>
<dbReference type="EC" id="1.11.1.24" evidence="10"/>
<evidence type="ECO:0000256" key="3">
    <source>
        <dbReference type="ARBA" id="ARBA00022559"/>
    </source>
</evidence>
<dbReference type="Pfam" id="PF00578">
    <property type="entry name" value="AhpC-TSA"/>
    <property type="match status" value="1"/>
</dbReference>
<dbReference type="GO" id="GO:0008379">
    <property type="term" value="F:thioredoxin peroxidase activity"/>
    <property type="evidence" value="ECO:0007669"/>
    <property type="project" value="TreeGrafter"/>
</dbReference>
<feature type="disulfide bond" description="Alternate" evidence="10">
    <location>
        <begin position="212"/>
        <end position="218"/>
    </location>
</feature>
<dbReference type="InterPro" id="IPR019479">
    <property type="entry name" value="Peroxiredoxin_C"/>
</dbReference>
<dbReference type="InterPro" id="IPR050217">
    <property type="entry name" value="Peroxiredoxin"/>
</dbReference>
<evidence type="ECO:0000259" key="12">
    <source>
        <dbReference type="PROSITE" id="PS51352"/>
    </source>
</evidence>
<keyword evidence="3 10" id="KW-0575">Peroxidase</keyword>
<dbReference type="InterPro" id="IPR022915">
    <property type="entry name" value="Peroxiredoxin_TDXH"/>
</dbReference>
<feature type="domain" description="Thioredoxin" evidence="12">
    <location>
        <begin position="10"/>
        <end position="165"/>
    </location>
</feature>
<accession>A0A160IIZ0</accession>
<dbReference type="InterPro" id="IPR000866">
    <property type="entry name" value="AhpC/TSA"/>
</dbReference>
<keyword evidence="2 10" id="KW-0963">Cytoplasm</keyword>
<comment type="similarity">
    <text evidence="1">Belongs to the peroxiredoxin family. AhpC/Prx1 subfamily.</text>
</comment>
<keyword evidence="14" id="KW-1185">Reference proteome</keyword>
<dbReference type="HAMAP" id="MF_00401">
    <property type="entry name" value="Peroxiredoxin"/>
    <property type="match status" value="1"/>
</dbReference>
<evidence type="ECO:0000256" key="4">
    <source>
        <dbReference type="ARBA" id="ARBA00022862"/>
    </source>
</evidence>
<dbReference type="InterPro" id="IPR024706">
    <property type="entry name" value="Peroxiredoxin_AhpC-typ"/>
</dbReference>
<evidence type="ECO:0000256" key="10">
    <source>
        <dbReference type="HAMAP-Rule" id="MF_00401"/>
    </source>
</evidence>
<dbReference type="InterPro" id="IPR036249">
    <property type="entry name" value="Thioredoxin-like_sf"/>
</dbReference>
<protein>
    <recommendedName>
        <fullName evidence="10">Peroxiredoxin</fullName>
        <ecNumber evidence="10">1.11.1.24</ecNumber>
    </recommendedName>
    <alternativeName>
        <fullName evidence="10">Thioredoxin peroxidase</fullName>
    </alternativeName>
    <alternativeName>
        <fullName evidence="10">Thioredoxin-dependent peroxiredoxin</fullName>
    </alternativeName>
</protein>
<comment type="catalytic activity">
    <reaction evidence="10">
        <text>a hydroperoxide + [thioredoxin]-dithiol = an alcohol + [thioredoxin]-disulfide + H2O</text>
        <dbReference type="Rhea" id="RHEA:62620"/>
        <dbReference type="Rhea" id="RHEA-COMP:10698"/>
        <dbReference type="Rhea" id="RHEA-COMP:10700"/>
        <dbReference type="ChEBI" id="CHEBI:15377"/>
        <dbReference type="ChEBI" id="CHEBI:29950"/>
        <dbReference type="ChEBI" id="CHEBI:30879"/>
        <dbReference type="ChEBI" id="CHEBI:35924"/>
        <dbReference type="ChEBI" id="CHEBI:50058"/>
        <dbReference type="EC" id="1.11.1.24"/>
    </reaction>
</comment>
<dbReference type="PIRSF" id="PIRSF000239">
    <property type="entry name" value="AHPC"/>
    <property type="match status" value="1"/>
</dbReference>
<dbReference type="RefSeq" id="WP_066390914.1">
    <property type="nucleotide sequence ID" value="NZ_CP015378.1"/>
</dbReference>
<dbReference type="GO" id="GO:0006979">
    <property type="term" value="P:response to oxidative stress"/>
    <property type="evidence" value="ECO:0007669"/>
    <property type="project" value="TreeGrafter"/>
</dbReference>
<evidence type="ECO:0000256" key="6">
    <source>
        <dbReference type="ARBA" id="ARBA00023157"/>
    </source>
</evidence>
<sequence>MESTQTFSKPFIGDQFPEMTVHTTLGDLVLPTSYQGHWFVLFSHPGDFTPVCTTEFVAFQKLMPEFTKLNTYLIGLSVEQVYSHIKWIEWIQQNLKVEITFPIIADSLGRIATRLGMIHPTMGTRTVRSVYIVDPTGKIRLILTYPENVGRNINEILRAVKALQTADRNKAATPANWPKNELVGDRLIVPAPTTIQEAKKRAEQAQSGEIECYDWWLCTKPIHDR</sequence>
<evidence type="ECO:0000256" key="7">
    <source>
        <dbReference type="ARBA" id="ARBA00023284"/>
    </source>
</evidence>
<evidence type="ECO:0000313" key="14">
    <source>
        <dbReference type="Proteomes" id="UP000076623"/>
    </source>
</evidence>
<feature type="active site" description="Cysteine sulfenic acid (-SOH) intermediate" evidence="10">
    <location>
        <position position="52"/>
    </location>
</feature>
<keyword evidence="4 10" id="KW-0049">Antioxidant</keyword>
<dbReference type="CDD" id="cd03016">
    <property type="entry name" value="PRX_1cys"/>
    <property type="match status" value="1"/>
</dbReference>
<dbReference type="Gene3D" id="3.40.30.10">
    <property type="entry name" value="Glutaredoxin"/>
    <property type="match status" value="1"/>
</dbReference>
<dbReference type="GO" id="GO:0005829">
    <property type="term" value="C:cytosol"/>
    <property type="evidence" value="ECO:0007669"/>
    <property type="project" value="TreeGrafter"/>
</dbReference>
<evidence type="ECO:0000256" key="5">
    <source>
        <dbReference type="ARBA" id="ARBA00023002"/>
    </source>
</evidence>
<dbReference type="InterPro" id="IPR013766">
    <property type="entry name" value="Thioredoxin_domain"/>
</dbReference>
<dbReference type="SUPFAM" id="SSF52833">
    <property type="entry name" value="Thioredoxin-like"/>
    <property type="match status" value="1"/>
</dbReference>
<organism evidence="13 14">
    <name type="scientific">Fictibacillus phosphorivorans</name>
    <dbReference type="NCBI Taxonomy" id="1221500"/>
    <lineage>
        <taxon>Bacteria</taxon>
        <taxon>Bacillati</taxon>
        <taxon>Bacillota</taxon>
        <taxon>Bacilli</taxon>
        <taxon>Bacillales</taxon>
        <taxon>Fictibacillaceae</taxon>
        <taxon>Fictibacillus</taxon>
    </lineage>
</organism>
<dbReference type="AlphaFoldDB" id="A0A160IIZ0"/>
<gene>
    <name evidence="13" type="ORF">ABE65_001770</name>
</gene>
<keyword evidence="7 10" id="KW-0676">Redox-active center</keyword>
<dbReference type="STRING" id="1221500.ABE65_001770"/>
<dbReference type="Pfam" id="PF10417">
    <property type="entry name" value="1-cysPrx_C"/>
    <property type="match status" value="1"/>
</dbReference>
<dbReference type="EMBL" id="CP015378">
    <property type="protein sequence ID" value="ANC75636.1"/>
    <property type="molecule type" value="Genomic_DNA"/>
</dbReference>
<dbReference type="FunFam" id="3.30.1020.10:FF:000002">
    <property type="entry name" value="Peroxiredoxin"/>
    <property type="match status" value="1"/>
</dbReference>
<evidence type="ECO:0000256" key="2">
    <source>
        <dbReference type="ARBA" id="ARBA00022490"/>
    </source>
</evidence>
<feature type="active site" description="Cysteine sulfenic acid (-SOH) intermediate; for peroxidase activity" evidence="11">
    <location>
        <position position="52"/>
    </location>
</feature>
<feature type="disulfide bond" description="Interchain (with Cys-52); in linked form" evidence="10">
    <location>
        <position position="218"/>
    </location>
</feature>
<dbReference type="Proteomes" id="UP000076623">
    <property type="component" value="Chromosome"/>
</dbReference>
<comment type="subunit">
    <text evidence="10">Homodecamer. Pentamer of dimers that assemble into a ring structure.</text>
</comment>
<reference evidence="13 14" key="1">
    <citation type="submission" date="2016-04" db="EMBL/GenBank/DDBJ databases">
        <title>Complete genome sequence of Fictibacillus phosphorivorans G25-29, a strain toxic to nematodes.</title>
        <authorList>
            <person name="Zheng Z."/>
        </authorList>
    </citation>
    <scope>NUCLEOTIDE SEQUENCE [LARGE SCALE GENOMIC DNA]</scope>
    <source>
        <strain evidence="13 14">G25-29</strain>
    </source>
</reference>
<dbReference type="InterPro" id="IPR045020">
    <property type="entry name" value="PRX_1cys"/>
</dbReference>
<comment type="function">
    <text evidence="9 10">Thiol-specific peroxidase that catalyzes the reduction of hydrogen peroxide and organic hydroperoxides to water and alcohols, respectively. Plays a role in cell protection against oxidative stress by detoxifying peroxides.</text>
</comment>
<dbReference type="NCBIfam" id="NF009668">
    <property type="entry name" value="PRK13189.1"/>
    <property type="match status" value="1"/>
</dbReference>
<proteinExistence type="inferred from homology"/>
<comment type="miscellaneous">
    <text evidence="10">The active site is a conserved redox-active cysteine residue, the peroxidatic cysteine (C(P)), which makes the nucleophilic attack on the peroxide substrate. The peroxide oxidizes the C(P)-SH to cysteine sulfenic acid (C(P)-SOH), which then reacts with another cysteine residue, the resolving cysteine (C(R)), to form a disulfide bridge. The disulfide is subsequently reduced by an appropriate electron donor to complete the catalytic cycle. Although the primary sequence of this enzyme is similar to those of the 1-Cys Prx6 enzymes, its catalytic properties resemble those of the typical 2-Cys Prxs and C(R) is provided by the other dimeric subunit to form an intersubunit disulfide. The disulfide is subsequently reduced by thioredoxin.</text>
</comment>
<dbReference type="FunFam" id="3.40.30.10:FF:000011">
    <property type="entry name" value="Peroxiredoxin PRX1"/>
    <property type="match status" value="1"/>
</dbReference>
<name>A0A160IIZ0_9BACL</name>
<evidence type="ECO:0000256" key="11">
    <source>
        <dbReference type="PIRSR" id="PIRSR000239-1"/>
    </source>
</evidence>